<dbReference type="Proteomes" id="UP000425960">
    <property type="component" value="Chromosome"/>
</dbReference>
<gene>
    <name evidence="1" type="ORF">DSCO28_06430</name>
</gene>
<dbReference type="EMBL" id="AP021876">
    <property type="protein sequence ID" value="BBO80077.1"/>
    <property type="molecule type" value="Genomic_DNA"/>
</dbReference>
<accession>A0A5K7ZJC9</accession>
<dbReference type="AlphaFoldDB" id="A0A5K7ZJC9"/>
<evidence type="ECO:0000313" key="1">
    <source>
        <dbReference type="EMBL" id="BBO80077.1"/>
    </source>
</evidence>
<proteinExistence type="predicted"/>
<evidence type="ECO:0000313" key="2">
    <source>
        <dbReference type="Proteomes" id="UP000425960"/>
    </source>
</evidence>
<organism evidence="1 2">
    <name type="scientific">Desulfosarcina ovata subsp. sediminis</name>
    <dbReference type="NCBI Taxonomy" id="885957"/>
    <lineage>
        <taxon>Bacteria</taxon>
        <taxon>Pseudomonadati</taxon>
        <taxon>Thermodesulfobacteriota</taxon>
        <taxon>Desulfobacteria</taxon>
        <taxon>Desulfobacterales</taxon>
        <taxon>Desulfosarcinaceae</taxon>
        <taxon>Desulfosarcina</taxon>
    </lineage>
</organism>
<protein>
    <submittedName>
        <fullName evidence="1">Uncharacterized protein</fullName>
    </submittedName>
</protein>
<reference evidence="1 2" key="1">
    <citation type="submission" date="2019-11" db="EMBL/GenBank/DDBJ databases">
        <title>Comparative genomics of hydrocarbon-degrading Desulfosarcina strains.</title>
        <authorList>
            <person name="Watanabe M."/>
            <person name="Kojima H."/>
            <person name="Fukui M."/>
        </authorList>
    </citation>
    <scope>NUCLEOTIDE SEQUENCE [LARGE SCALE GENOMIC DNA]</scope>
    <source>
        <strain evidence="1 2">28bB2T</strain>
    </source>
</reference>
<dbReference type="KEGG" id="dov:DSCO28_06430"/>
<sequence>MSKREKIIVAVMIVTLLLGGYALLYPRSSENQAASQPSAAAPALDYANQLISKLDDEGDLSKARYAIQLAEKKWVKDPFADNDLLLSDSPAAGSNPQPAEGIGAPVELSYTGYVAVGTMRLAIINKMEYKIGDRIEQTAFYVRRIKANQVEIGRQDTEDRVVLKLMEQDAIAGN</sequence>
<name>A0A5K7ZJC9_9BACT</name>